<keyword evidence="2" id="KW-1185">Reference proteome</keyword>
<gene>
    <name evidence="1" type="ORF">Ssi02_69650</name>
</gene>
<sequence>MRTAVLFDLVGDVDLRERSDLIEGEERGKKNVDSALVHGRTHLSEGYWPPNGKSSRTDESPFRTIRTISESTLAFNQPDPAKLIWIYAAERITSKYEQIA</sequence>
<dbReference type="EMBL" id="BOOW01000049">
    <property type="protein sequence ID" value="GII96734.1"/>
    <property type="molecule type" value="Genomic_DNA"/>
</dbReference>
<dbReference type="Proteomes" id="UP000606172">
    <property type="component" value="Unassembled WGS sequence"/>
</dbReference>
<evidence type="ECO:0000313" key="2">
    <source>
        <dbReference type="Proteomes" id="UP000606172"/>
    </source>
</evidence>
<reference evidence="1" key="1">
    <citation type="submission" date="2021-01" db="EMBL/GenBank/DDBJ databases">
        <title>Whole genome shotgun sequence of Sinosporangium siamense NBRC 109515.</title>
        <authorList>
            <person name="Komaki H."/>
            <person name="Tamura T."/>
        </authorList>
    </citation>
    <scope>NUCLEOTIDE SEQUENCE</scope>
    <source>
        <strain evidence="1">NBRC 109515</strain>
    </source>
</reference>
<proteinExistence type="predicted"/>
<evidence type="ECO:0000313" key="1">
    <source>
        <dbReference type="EMBL" id="GII96734.1"/>
    </source>
</evidence>
<protein>
    <submittedName>
        <fullName evidence="1">Uncharacterized protein</fullName>
    </submittedName>
</protein>
<organism evidence="1 2">
    <name type="scientific">Sinosporangium siamense</name>
    <dbReference type="NCBI Taxonomy" id="1367973"/>
    <lineage>
        <taxon>Bacteria</taxon>
        <taxon>Bacillati</taxon>
        <taxon>Actinomycetota</taxon>
        <taxon>Actinomycetes</taxon>
        <taxon>Streptosporangiales</taxon>
        <taxon>Streptosporangiaceae</taxon>
        <taxon>Sinosporangium</taxon>
    </lineage>
</organism>
<dbReference type="AlphaFoldDB" id="A0A919RQC9"/>
<name>A0A919RQC9_9ACTN</name>
<comment type="caution">
    <text evidence="1">The sequence shown here is derived from an EMBL/GenBank/DDBJ whole genome shotgun (WGS) entry which is preliminary data.</text>
</comment>
<accession>A0A919RQC9</accession>